<dbReference type="InterPro" id="IPR023188">
    <property type="entry name" value="DPS_DNA-bd_CS"/>
</dbReference>
<dbReference type="PANTHER" id="PTHR42932:SF1">
    <property type="entry name" value="GENERAL STRESS PROTEIN 20U"/>
    <property type="match status" value="1"/>
</dbReference>
<keyword evidence="5" id="KW-1185">Reference proteome</keyword>
<proteinExistence type="inferred from homology"/>
<dbReference type="GO" id="GO:0016722">
    <property type="term" value="F:oxidoreductase activity, acting on metal ions"/>
    <property type="evidence" value="ECO:0007669"/>
    <property type="project" value="InterPro"/>
</dbReference>
<dbReference type="Gene3D" id="1.20.1260.10">
    <property type="match status" value="1"/>
</dbReference>
<dbReference type="GO" id="GO:0008199">
    <property type="term" value="F:ferric iron binding"/>
    <property type="evidence" value="ECO:0007669"/>
    <property type="project" value="InterPro"/>
</dbReference>
<dbReference type="SUPFAM" id="SSF47240">
    <property type="entry name" value="Ferritin-like"/>
    <property type="match status" value="1"/>
</dbReference>
<evidence type="ECO:0000313" key="5">
    <source>
        <dbReference type="Proteomes" id="UP000682134"/>
    </source>
</evidence>
<accession>A0A940NKF7</accession>
<evidence type="ECO:0000256" key="1">
    <source>
        <dbReference type="ARBA" id="ARBA00009497"/>
    </source>
</evidence>
<name>A0A940NKF7_9BACI</name>
<dbReference type="Pfam" id="PF00210">
    <property type="entry name" value="Ferritin"/>
    <property type="match status" value="1"/>
</dbReference>
<dbReference type="PROSITE" id="PS00818">
    <property type="entry name" value="DPS_1"/>
    <property type="match status" value="1"/>
</dbReference>
<dbReference type="RefSeq" id="WP_209407276.1">
    <property type="nucleotide sequence ID" value="NZ_JAGIYQ010000016.1"/>
</dbReference>
<comment type="similarity">
    <text evidence="1 2">Belongs to the Dps family.</text>
</comment>
<dbReference type="Proteomes" id="UP000682134">
    <property type="component" value="Unassembled WGS sequence"/>
</dbReference>
<gene>
    <name evidence="4" type="ORF">J5Y03_17410</name>
</gene>
<evidence type="ECO:0000313" key="4">
    <source>
        <dbReference type="EMBL" id="MBP0726939.1"/>
    </source>
</evidence>
<protein>
    <submittedName>
        <fullName evidence="4">DNA starvation/stationary phase protection protein</fullName>
    </submittedName>
</protein>
<feature type="domain" description="Ferritin/DPS" evidence="3">
    <location>
        <begin position="6"/>
        <end position="143"/>
    </location>
</feature>
<evidence type="ECO:0000259" key="3">
    <source>
        <dbReference type="Pfam" id="PF00210"/>
    </source>
</evidence>
<sequence>MNTLENALNQQLANWNVLYVKLHNYHWYVKGLNFFTLHEKFEQYYNDANTNIDEIGERILTIGGLPIATLRECLEVTTLTEGNRELNAIDMVADLIADYEIIVNESRTVINLAEENDDEETADLFRDKIGKIEKQLWMLKAFLG</sequence>
<reference evidence="4" key="1">
    <citation type="submission" date="2021-04" db="EMBL/GenBank/DDBJ databases">
        <title>Genome seq and assembly of Bacillus sp.</title>
        <authorList>
            <person name="Chhetri G."/>
        </authorList>
    </citation>
    <scope>NUCLEOTIDE SEQUENCE</scope>
    <source>
        <strain evidence="4">RG28</strain>
    </source>
</reference>
<dbReference type="InterPro" id="IPR008331">
    <property type="entry name" value="Ferritin_DPS_dom"/>
</dbReference>
<dbReference type="PIRSF" id="PIRSF005900">
    <property type="entry name" value="Dps"/>
    <property type="match status" value="1"/>
</dbReference>
<dbReference type="PROSITE" id="PS00819">
    <property type="entry name" value="DPS_2"/>
    <property type="match status" value="1"/>
</dbReference>
<comment type="caution">
    <text evidence="4">The sequence shown here is derived from an EMBL/GenBank/DDBJ whole genome shotgun (WGS) entry which is preliminary data.</text>
</comment>
<dbReference type="EMBL" id="JAGIYQ010000016">
    <property type="protein sequence ID" value="MBP0726939.1"/>
    <property type="molecule type" value="Genomic_DNA"/>
</dbReference>
<dbReference type="AlphaFoldDB" id="A0A940NKF7"/>
<dbReference type="PANTHER" id="PTHR42932">
    <property type="entry name" value="GENERAL STRESS PROTEIN 20U"/>
    <property type="match status" value="1"/>
</dbReference>
<dbReference type="InterPro" id="IPR002177">
    <property type="entry name" value="DPS_DNA-bd"/>
</dbReference>
<dbReference type="InterPro" id="IPR009078">
    <property type="entry name" value="Ferritin-like_SF"/>
</dbReference>
<dbReference type="InterPro" id="IPR012347">
    <property type="entry name" value="Ferritin-like"/>
</dbReference>
<organism evidence="4 5">
    <name type="scientific">Gottfriedia endophytica</name>
    <dbReference type="NCBI Taxonomy" id="2820819"/>
    <lineage>
        <taxon>Bacteria</taxon>
        <taxon>Bacillati</taxon>
        <taxon>Bacillota</taxon>
        <taxon>Bacilli</taxon>
        <taxon>Bacillales</taxon>
        <taxon>Bacillaceae</taxon>
        <taxon>Gottfriedia</taxon>
    </lineage>
</organism>
<dbReference type="CDD" id="cd01043">
    <property type="entry name" value="DPS"/>
    <property type="match status" value="1"/>
</dbReference>
<evidence type="ECO:0000256" key="2">
    <source>
        <dbReference type="RuleBase" id="RU003875"/>
    </source>
</evidence>
<dbReference type="PRINTS" id="PR01346">
    <property type="entry name" value="HELNAPAPROT"/>
</dbReference>